<reference evidence="1 2" key="1">
    <citation type="submission" date="2020-03" db="EMBL/GenBank/DDBJ databases">
        <title>Sequencing the genomes of 1000 actinobacteria strains.</title>
        <authorList>
            <person name="Klenk H.-P."/>
        </authorList>
    </citation>
    <scope>NUCLEOTIDE SEQUENCE [LARGE SCALE GENOMIC DNA]</scope>
    <source>
        <strain evidence="1 2">DSM 16403</strain>
    </source>
</reference>
<dbReference type="NCBIfam" id="TIGR01509">
    <property type="entry name" value="HAD-SF-IA-v3"/>
    <property type="match status" value="1"/>
</dbReference>
<keyword evidence="1" id="KW-0378">Hydrolase</keyword>
<protein>
    <submittedName>
        <fullName evidence="1">HAD superfamily hydrolase (TIGR01509 family)</fullName>
    </submittedName>
</protein>
<dbReference type="RefSeq" id="WP_167992905.1">
    <property type="nucleotide sequence ID" value="NZ_JAATJL010000001.1"/>
</dbReference>
<dbReference type="SFLD" id="SFLDS00003">
    <property type="entry name" value="Haloacid_Dehalogenase"/>
    <property type="match status" value="1"/>
</dbReference>
<dbReference type="SFLD" id="SFLDG01129">
    <property type="entry name" value="C1.5:_HAD__Beta-PGM__Phosphata"/>
    <property type="match status" value="1"/>
</dbReference>
<comment type="caution">
    <text evidence="1">The sequence shown here is derived from an EMBL/GenBank/DDBJ whole genome shotgun (WGS) entry which is preliminary data.</text>
</comment>
<dbReference type="GO" id="GO:0016787">
    <property type="term" value="F:hydrolase activity"/>
    <property type="evidence" value="ECO:0007669"/>
    <property type="project" value="UniProtKB-KW"/>
</dbReference>
<dbReference type="SUPFAM" id="SSF56784">
    <property type="entry name" value="HAD-like"/>
    <property type="match status" value="1"/>
</dbReference>
<dbReference type="AlphaFoldDB" id="A0A846RMM5"/>
<dbReference type="InterPro" id="IPR006439">
    <property type="entry name" value="HAD-SF_hydro_IA"/>
</dbReference>
<keyword evidence="2" id="KW-1185">Reference proteome</keyword>
<dbReference type="EMBL" id="JAATJL010000001">
    <property type="protein sequence ID" value="NJC22359.1"/>
    <property type="molecule type" value="Genomic_DNA"/>
</dbReference>
<dbReference type="PANTHER" id="PTHR18901:SF38">
    <property type="entry name" value="PSEUDOURIDINE-5'-PHOSPHATASE"/>
    <property type="match status" value="1"/>
</dbReference>
<dbReference type="Proteomes" id="UP000547458">
    <property type="component" value="Unassembled WGS sequence"/>
</dbReference>
<dbReference type="Gene3D" id="3.40.50.1000">
    <property type="entry name" value="HAD superfamily/HAD-like"/>
    <property type="match status" value="1"/>
</dbReference>
<organism evidence="1 2">
    <name type="scientific">Arthrobacter pigmenti</name>
    <dbReference type="NCBI Taxonomy" id="271432"/>
    <lineage>
        <taxon>Bacteria</taxon>
        <taxon>Bacillati</taxon>
        <taxon>Actinomycetota</taxon>
        <taxon>Actinomycetes</taxon>
        <taxon>Micrococcales</taxon>
        <taxon>Micrococcaceae</taxon>
        <taxon>Arthrobacter</taxon>
    </lineage>
</organism>
<dbReference type="PANTHER" id="PTHR18901">
    <property type="entry name" value="2-DEOXYGLUCOSE-6-PHOSPHATE PHOSPHATASE 2"/>
    <property type="match status" value="1"/>
</dbReference>
<dbReference type="InterPro" id="IPR023214">
    <property type="entry name" value="HAD_sf"/>
</dbReference>
<dbReference type="InterPro" id="IPR023198">
    <property type="entry name" value="PGP-like_dom2"/>
</dbReference>
<dbReference type="PRINTS" id="PR00413">
    <property type="entry name" value="HADHALOGNASE"/>
</dbReference>
<evidence type="ECO:0000313" key="1">
    <source>
        <dbReference type="EMBL" id="NJC22359.1"/>
    </source>
</evidence>
<gene>
    <name evidence="1" type="ORF">BJ994_001435</name>
</gene>
<sequence>MVTPPGNTTAPSNSAGGTVGRGPALEYLQAVLWDMDGTIVDTEPYWIEAEHELVNAHGGSWSDEEATGLVGQSLTFSAGVLQAAGVSLSVREIIDHLIGRVTERVRVSVPWRPGARELLLALRENGIPCAMVTMSEQLLAQEVARQLPVGTFELLVTGDMVTRGKPDPEAYQLAFDGLGNSRSLDKSRVVAIEDSIPGIASARAAGLVALGVPHMVALPTDSADHEWATLAGRTVGDLEDLVQSSSPAVSSRGRKA</sequence>
<evidence type="ECO:0000313" key="2">
    <source>
        <dbReference type="Proteomes" id="UP000547458"/>
    </source>
</evidence>
<name>A0A846RMM5_9MICC</name>
<proteinExistence type="predicted"/>
<dbReference type="CDD" id="cd07505">
    <property type="entry name" value="HAD_BPGM-like"/>
    <property type="match status" value="1"/>
</dbReference>
<dbReference type="Pfam" id="PF00702">
    <property type="entry name" value="Hydrolase"/>
    <property type="match status" value="1"/>
</dbReference>
<dbReference type="InterPro" id="IPR036412">
    <property type="entry name" value="HAD-like_sf"/>
</dbReference>
<dbReference type="Gene3D" id="1.10.150.240">
    <property type="entry name" value="Putative phosphatase, domain 2"/>
    <property type="match status" value="1"/>
</dbReference>
<accession>A0A846RMM5</accession>